<evidence type="ECO:0000256" key="3">
    <source>
        <dbReference type="ARBA" id="ARBA00023242"/>
    </source>
</evidence>
<dbReference type="InterPro" id="IPR009057">
    <property type="entry name" value="Homeodomain-like_sf"/>
</dbReference>
<keyword evidence="2 5" id="KW-0371">Homeobox</keyword>
<gene>
    <name evidence="9" type="ORF">EJ05DRAFT_475731</name>
</gene>
<comment type="subcellular location">
    <subcellularLocation>
        <location evidence="5">Nucleus</location>
    </subcellularLocation>
</comment>
<feature type="region of interest" description="Disordered" evidence="6">
    <location>
        <begin position="601"/>
        <end position="630"/>
    </location>
</feature>
<dbReference type="InterPro" id="IPR001356">
    <property type="entry name" value="HD"/>
</dbReference>
<feature type="region of interest" description="Disordered" evidence="6">
    <location>
        <begin position="368"/>
        <end position="389"/>
    </location>
</feature>
<accession>A0A6A6W789</accession>
<feature type="domain" description="C2H2-type" evidence="8">
    <location>
        <begin position="399"/>
        <end position="427"/>
    </location>
</feature>
<dbReference type="EMBL" id="ML996571">
    <property type="protein sequence ID" value="KAF2758415.1"/>
    <property type="molecule type" value="Genomic_DNA"/>
</dbReference>
<dbReference type="SMART" id="SM00389">
    <property type="entry name" value="HOX"/>
    <property type="match status" value="1"/>
</dbReference>
<feature type="compositionally biased region" description="Low complexity" evidence="6">
    <location>
        <begin position="305"/>
        <end position="318"/>
    </location>
</feature>
<keyword evidence="4" id="KW-0863">Zinc-finger</keyword>
<evidence type="ECO:0000256" key="1">
    <source>
        <dbReference type="ARBA" id="ARBA00023125"/>
    </source>
</evidence>
<evidence type="ECO:0008006" key="11">
    <source>
        <dbReference type="Google" id="ProtNLM"/>
    </source>
</evidence>
<dbReference type="SMART" id="SM00355">
    <property type="entry name" value="ZnF_C2H2"/>
    <property type="match status" value="2"/>
</dbReference>
<reference evidence="9" key="1">
    <citation type="journal article" date="2020" name="Stud. Mycol.">
        <title>101 Dothideomycetes genomes: a test case for predicting lifestyles and emergence of pathogens.</title>
        <authorList>
            <person name="Haridas S."/>
            <person name="Albert R."/>
            <person name="Binder M."/>
            <person name="Bloem J."/>
            <person name="Labutti K."/>
            <person name="Salamov A."/>
            <person name="Andreopoulos B."/>
            <person name="Baker S."/>
            <person name="Barry K."/>
            <person name="Bills G."/>
            <person name="Bluhm B."/>
            <person name="Cannon C."/>
            <person name="Castanera R."/>
            <person name="Culley D."/>
            <person name="Daum C."/>
            <person name="Ezra D."/>
            <person name="Gonzalez J."/>
            <person name="Henrissat B."/>
            <person name="Kuo A."/>
            <person name="Liang C."/>
            <person name="Lipzen A."/>
            <person name="Lutzoni F."/>
            <person name="Magnuson J."/>
            <person name="Mondo S."/>
            <person name="Nolan M."/>
            <person name="Ohm R."/>
            <person name="Pangilinan J."/>
            <person name="Park H.-J."/>
            <person name="Ramirez L."/>
            <person name="Alfaro M."/>
            <person name="Sun H."/>
            <person name="Tritt A."/>
            <person name="Yoshinaga Y."/>
            <person name="Zwiers L.-H."/>
            <person name="Turgeon B."/>
            <person name="Goodwin S."/>
            <person name="Spatafora J."/>
            <person name="Crous P."/>
            <person name="Grigoriev I."/>
        </authorList>
    </citation>
    <scope>NUCLEOTIDE SEQUENCE</scope>
    <source>
        <strain evidence="9">CBS 121739</strain>
    </source>
</reference>
<evidence type="ECO:0000256" key="2">
    <source>
        <dbReference type="ARBA" id="ARBA00023155"/>
    </source>
</evidence>
<dbReference type="GO" id="GO:0008270">
    <property type="term" value="F:zinc ion binding"/>
    <property type="evidence" value="ECO:0007669"/>
    <property type="project" value="UniProtKB-KW"/>
</dbReference>
<dbReference type="InterPro" id="IPR013087">
    <property type="entry name" value="Znf_C2H2_type"/>
</dbReference>
<keyword evidence="4" id="KW-0479">Metal-binding</keyword>
<dbReference type="InterPro" id="IPR050224">
    <property type="entry name" value="TALE_homeobox"/>
</dbReference>
<dbReference type="SUPFAM" id="SSF46689">
    <property type="entry name" value="Homeodomain-like"/>
    <property type="match status" value="1"/>
</dbReference>
<feature type="region of interest" description="Disordered" evidence="6">
    <location>
        <begin position="237"/>
        <end position="261"/>
    </location>
</feature>
<dbReference type="PROSITE" id="PS50071">
    <property type="entry name" value="HOMEOBOX_2"/>
    <property type="match status" value="1"/>
</dbReference>
<dbReference type="Proteomes" id="UP000799437">
    <property type="component" value="Unassembled WGS sequence"/>
</dbReference>
<evidence type="ECO:0000313" key="9">
    <source>
        <dbReference type="EMBL" id="KAF2758415.1"/>
    </source>
</evidence>
<keyword evidence="4" id="KW-0862">Zinc</keyword>
<evidence type="ECO:0000256" key="4">
    <source>
        <dbReference type="PROSITE-ProRule" id="PRU00042"/>
    </source>
</evidence>
<dbReference type="GO" id="GO:0005634">
    <property type="term" value="C:nucleus"/>
    <property type="evidence" value="ECO:0007669"/>
    <property type="project" value="UniProtKB-SubCell"/>
</dbReference>
<dbReference type="RefSeq" id="XP_033600866.1">
    <property type="nucleotide sequence ID" value="XM_033743874.1"/>
</dbReference>
<keyword evidence="3 5" id="KW-0539">Nucleus</keyword>
<evidence type="ECO:0000259" key="8">
    <source>
        <dbReference type="PROSITE" id="PS50157"/>
    </source>
</evidence>
<keyword evidence="1 5" id="KW-0238">DNA-binding</keyword>
<feature type="DNA-binding region" description="Homeobox" evidence="5">
    <location>
        <begin position="182"/>
        <end position="244"/>
    </location>
</feature>
<dbReference type="GeneID" id="54484928"/>
<sequence>MDTVHSQRANLEELFDFSAASMPEDMDGVIGAMGMDGMEEACSLHPGEECICNDLDNVSVTPEGLEEEKEFDNDFSSWLPRYSKPPVPCDYCGPRKLDCFFTCYSDNAPQSCTSCSALFRPCSFAKPEESVRPHNAIDTLHVVGEDDCVTSGDLTGYKPLRSKYLGRLNRGSTPTNDEPDRGRKTGTRFSRPALKILKEWMEEHRSNPYPSEEEKAILAKRTSLSMNQVNNWLANTRRREKNKMPKRATSPSIRPSTEAVDVPEGRTWYDLNPFERWKHSPPENEPAPMPIILDNIRQFSPPTGSSSASSYRQKSSTSGSHYSALRAPSTTSLETGSKLSASALSSQSFESFDSARWSHGSRRSWGSFGSFGNPNKDRRRRRRATAKLQMPATIQSRIYQCTFCTDRFKSKYDWSRHEKSLHLSLEKWICAPLGHTITNMAGEKRCAYCDYLNPTPDHIESHNHQTCAEKGIEARTFYRKDHLRQHLKLMHACKMTDGMESWKSEAALVNCRCGFCGQTFTRWQDRVDHIAKEFKNGAAMKDWKGCRGLDPHIASLVTNAMPPYLIDNESKSPIPFSASNTASIAQHTPMLHTPDLEALIPSYAQPPPPTTSLPPTTSTTTTTPPSPTTSWEHLTIALSNYTHHYTNHTPTPPSDATLQRHARLILYDCDDPWNQTAADNPAWLALFKQAHALVPVPPSFDRRDALEDLGVLGLSPLARYGAAQGPRDVALWKAESVALREGVGFLSSGEAYCSRRMDMDGGLGAGFAASAATASNTTALGLQADSGVMYPALGNMQTPSSSSSAAALFPAGEHEAFSLDEDLFADFTFEGGFDVGVGAESGIGGGMDMSNMADMAEFGGLF</sequence>
<dbReference type="PROSITE" id="PS00028">
    <property type="entry name" value="ZINC_FINGER_C2H2_1"/>
    <property type="match status" value="1"/>
</dbReference>
<dbReference type="CDD" id="cd00086">
    <property type="entry name" value="homeodomain"/>
    <property type="match status" value="1"/>
</dbReference>
<dbReference type="AlphaFoldDB" id="A0A6A6W789"/>
<proteinExistence type="predicted"/>
<protein>
    <recommendedName>
        <fullName evidence="11">Homeobox domain-containing protein</fullName>
    </recommendedName>
</protein>
<dbReference type="Pfam" id="PF05920">
    <property type="entry name" value="Homeobox_KN"/>
    <property type="match status" value="1"/>
</dbReference>
<keyword evidence="10" id="KW-1185">Reference proteome</keyword>
<feature type="compositionally biased region" description="Basic residues" evidence="6">
    <location>
        <begin position="237"/>
        <end position="246"/>
    </location>
</feature>
<feature type="region of interest" description="Disordered" evidence="6">
    <location>
        <begin position="295"/>
        <end position="329"/>
    </location>
</feature>
<evidence type="ECO:0000313" key="10">
    <source>
        <dbReference type="Proteomes" id="UP000799437"/>
    </source>
</evidence>
<name>A0A6A6W789_9PEZI</name>
<feature type="domain" description="Homeobox" evidence="7">
    <location>
        <begin position="180"/>
        <end position="243"/>
    </location>
</feature>
<dbReference type="GO" id="GO:0003677">
    <property type="term" value="F:DNA binding"/>
    <property type="evidence" value="ECO:0007669"/>
    <property type="project" value="UniProtKB-UniRule"/>
</dbReference>
<dbReference type="PROSITE" id="PS50157">
    <property type="entry name" value="ZINC_FINGER_C2H2_2"/>
    <property type="match status" value="1"/>
</dbReference>
<evidence type="ECO:0000259" key="7">
    <source>
        <dbReference type="PROSITE" id="PS50071"/>
    </source>
</evidence>
<organism evidence="9 10">
    <name type="scientific">Pseudovirgaria hyperparasitica</name>
    <dbReference type="NCBI Taxonomy" id="470096"/>
    <lineage>
        <taxon>Eukaryota</taxon>
        <taxon>Fungi</taxon>
        <taxon>Dikarya</taxon>
        <taxon>Ascomycota</taxon>
        <taxon>Pezizomycotina</taxon>
        <taxon>Dothideomycetes</taxon>
        <taxon>Dothideomycetes incertae sedis</taxon>
        <taxon>Acrospermales</taxon>
        <taxon>Acrospermaceae</taxon>
        <taxon>Pseudovirgaria</taxon>
    </lineage>
</organism>
<dbReference type="PANTHER" id="PTHR11850">
    <property type="entry name" value="HOMEOBOX PROTEIN TRANSCRIPTION FACTORS"/>
    <property type="match status" value="1"/>
</dbReference>
<dbReference type="GO" id="GO:0006355">
    <property type="term" value="P:regulation of DNA-templated transcription"/>
    <property type="evidence" value="ECO:0007669"/>
    <property type="project" value="InterPro"/>
</dbReference>
<dbReference type="Gene3D" id="1.10.10.60">
    <property type="entry name" value="Homeodomain-like"/>
    <property type="match status" value="1"/>
</dbReference>
<dbReference type="InterPro" id="IPR008422">
    <property type="entry name" value="KN_HD"/>
</dbReference>
<feature type="compositionally biased region" description="Low complexity" evidence="6">
    <location>
        <begin position="613"/>
        <end position="623"/>
    </location>
</feature>
<feature type="region of interest" description="Disordered" evidence="6">
    <location>
        <begin position="165"/>
        <end position="187"/>
    </location>
</feature>
<evidence type="ECO:0000256" key="6">
    <source>
        <dbReference type="SAM" id="MobiDB-lite"/>
    </source>
</evidence>
<dbReference type="OrthoDB" id="5399138at2759"/>
<evidence type="ECO:0000256" key="5">
    <source>
        <dbReference type="PROSITE-ProRule" id="PRU00108"/>
    </source>
</evidence>